<dbReference type="EMBL" id="CABPRV010000004">
    <property type="protein sequence ID" value="VVE03366.1"/>
    <property type="molecule type" value="Genomic_DNA"/>
</dbReference>
<proteinExistence type="predicted"/>
<dbReference type="Proteomes" id="UP000366065">
    <property type="component" value="Unassembled WGS sequence"/>
</dbReference>
<reference evidence="2 3" key="1">
    <citation type="submission" date="2019-08" db="EMBL/GenBank/DDBJ databases">
        <authorList>
            <person name="Peeters C."/>
        </authorList>
    </citation>
    <scope>NUCLEOTIDE SEQUENCE [LARGE SCALE GENOMIC DNA]</scope>
    <source>
        <strain evidence="2 3">LMG 20602</strain>
    </source>
</reference>
<comment type="caution">
    <text evidence="2">The sequence shown here is derived from an EMBL/GenBank/DDBJ whole genome shotgun (WGS) entry which is preliminary data.</text>
</comment>
<keyword evidence="3" id="KW-1185">Reference proteome</keyword>
<organism evidence="2 3">
    <name type="scientific">Pandoraea capi</name>
    <dbReference type="NCBI Taxonomy" id="2508286"/>
    <lineage>
        <taxon>Bacteria</taxon>
        <taxon>Pseudomonadati</taxon>
        <taxon>Pseudomonadota</taxon>
        <taxon>Betaproteobacteria</taxon>
        <taxon>Burkholderiales</taxon>
        <taxon>Burkholderiaceae</taxon>
        <taxon>Pandoraea</taxon>
    </lineage>
</organism>
<sequence>MKRLVVTTALLALWVCAVPNAASKATIAKPPSAITQVPQPATATGPRTDLKGTKTLLIVPVSFTDYPYGDVKLTQNIVFGVTRNFQPFNFRQYLHDVSRTHLLLSDGFQGTGAHPPPNIVKLGGMPPACDPKAIIKATQDALAASKTDTDRFDYVLIDVSSTIKACTGKDYAAPSEKWMVSMGLSKVETLAYLFGRAAGFADAKTVGNCAVTQGKWRLNDQCATSSAMDWSDPMSPGHKGMYPVSYQLYAGWLKDTDNPIVAGADLDRSLPLARIWETRSKKTGGKAPPAEAPVGYRIARKDGSFLQIEYRRPYEVFEEWNPTAALAKGVTIRITRVQARSIASAIVDPANAGSGPVQTSLLAGQSLSDDLSGKTITVESVDANVAKIHIKSISDVSAAPR</sequence>
<gene>
    <name evidence="2" type="ORF">PCA20602_02252</name>
</gene>
<feature type="signal peptide" evidence="1">
    <location>
        <begin position="1"/>
        <end position="21"/>
    </location>
</feature>
<name>A0ABY6VYF9_9BURK</name>
<evidence type="ECO:0000313" key="2">
    <source>
        <dbReference type="EMBL" id="VVE03366.1"/>
    </source>
</evidence>
<keyword evidence="1" id="KW-0732">Signal</keyword>
<evidence type="ECO:0000313" key="3">
    <source>
        <dbReference type="Proteomes" id="UP000366065"/>
    </source>
</evidence>
<accession>A0ABY6VYF9</accession>
<feature type="chain" id="PRO_5047430308" evidence="1">
    <location>
        <begin position="22"/>
        <end position="401"/>
    </location>
</feature>
<evidence type="ECO:0000256" key="1">
    <source>
        <dbReference type="SAM" id="SignalP"/>
    </source>
</evidence>
<protein>
    <submittedName>
        <fullName evidence="2">Uncharacterized protein</fullName>
    </submittedName>
</protein>